<protein>
    <submittedName>
        <fullName evidence="13">Protein TonB</fullName>
    </submittedName>
</protein>
<keyword evidence="14" id="KW-1185">Reference proteome</keyword>
<evidence type="ECO:0000256" key="5">
    <source>
        <dbReference type="ARBA" id="ARBA00022519"/>
    </source>
</evidence>
<feature type="signal peptide" evidence="11">
    <location>
        <begin position="1"/>
        <end position="27"/>
    </location>
</feature>
<evidence type="ECO:0000256" key="7">
    <source>
        <dbReference type="ARBA" id="ARBA00022927"/>
    </source>
</evidence>
<sequence>MTRNWLIGATTSAVLHGGAAVMFLASATVPQGAPIPLEQPRAITVELINAPSRQAGKSLKTDEVLSATDRSEQTSPAPPTPSLGLSAATQASAVAGGEAQASVAAPDPGAVSDYYRRVETHLARFHAYPAALASARPNGVVRVGVIVRRDGRVMDAWIETSSGVVPLDEAALQTLRRAEPLPVLPATLPGAIDLIVPLRYAANTRAEG</sequence>
<evidence type="ECO:0000256" key="2">
    <source>
        <dbReference type="ARBA" id="ARBA00006555"/>
    </source>
</evidence>
<keyword evidence="8" id="KW-1133">Transmembrane helix</keyword>
<dbReference type="EMBL" id="JBEPTF010000003">
    <property type="protein sequence ID" value="MET4684298.1"/>
    <property type="molecule type" value="Genomic_DNA"/>
</dbReference>
<evidence type="ECO:0000259" key="12">
    <source>
        <dbReference type="PROSITE" id="PS52015"/>
    </source>
</evidence>
<comment type="similarity">
    <text evidence="2">Belongs to the TonB family.</text>
</comment>
<keyword evidence="4" id="KW-1003">Cell membrane</keyword>
<evidence type="ECO:0000256" key="4">
    <source>
        <dbReference type="ARBA" id="ARBA00022475"/>
    </source>
</evidence>
<keyword evidence="9" id="KW-0472">Membrane</keyword>
<evidence type="ECO:0000256" key="6">
    <source>
        <dbReference type="ARBA" id="ARBA00022692"/>
    </source>
</evidence>
<evidence type="ECO:0000256" key="9">
    <source>
        <dbReference type="ARBA" id="ARBA00023136"/>
    </source>
</evidence>
<keyword evidence="7" id="KW-0653">Protein transport</keyword>
<keyword evidence="5" id="KW-0997">Cell inner membrane</keyword>
<evidence type="ECO:0000313" key="13">
    <source>
        <dbReference type="EMBL" id="MET4684298.1"/>
    </source>
</evidence>
<name>A0ABV2RE75_9CAUL</name>
<evidence type="ECO:0000256" key="10">
    <source>
        <dbReference type="SAM" id="MobiDB-lite"/>
    </source>
</evidence>
<keyword evidence="11" id="KW-0732">Signal</keyword>
<dbReference type="PANTHER" id="PTHR33446">
    <property type="entry name" value="PROTEIN TONB-RELATED"/>
    <property type="match status" value="1"/>
</dbReference>
<evidence type="ECO:0000256" key="8">
    <source>
        <dbReference type="ARBA" id="ARBA00022989"/>
    </source>
</evidence>
<feature type="region of interest" description="Disordered" evidence="10">
    <location>
        <begin position="57"/>
        <end position="90"/>
    </location>
</feature>
<comment type="subcellular location">
    <subcellularLocation>
        <location evidence="1">Cell inner membrane</location>
        <topology evidence="1">Single-pass membrane protein</topology>
        <orientation evidence="1">Periplasmic side</orientation>
    </subcellularLocation>
</comment>
<dbReference type="InterPro" id="IPR037682">
    <property type="entry name" value="TonB_C"/>
</dbReference>
<dbReference type="RefSeq" id="WP_354089268.1">
    <property type="nucleotide sequence ID" value="NZ_JBEPTF010000003.1"/>
</dbReference>
<evidence type="ECO:0000313" key="14">
    <source>
        <dbReference type="Proteomes" id="UP001549313"/>
    </source>
</evidence>
<dbReference type="Proteomes" id="UP001549313">
    <property type="component" value="Unassembled WGS sequence"/>
</dbReference>
<evidence type="ECO:0000256" key="1">
    <source>
        <dbReference type="ARBA" id="ARBA00004383"/>
    </source>
</evidence>
<keyword evidence="3" id="KW-0813">Transport</keyword>
<keyword evidence="6" id="KW-0812">Transmembrane</keyword>
<feature type="domain" description="TonB C-terminal" evidence="12">
    <location>
        <begin position="113"/>
        <end position="208"/>
    </location>
</feature>
<accession>A0ABV2RE75</accession>
<reference evidence="13 14" key="1">
    <citation type="submission" date="2024-06" db="EMBL/GenBank/DDBJ databases">
        <title>Sorghum-associated microbial communities from plants grown in Nebraska, USA.</title>
        <authorList>
            <person name="Schachtman D."/>
        </authorList>
    </citation>
    <scope>NUCLEOTIDE SEQUENCE [LARGE SCALE GENOMIC DNA]</scope>
    <source>
        <strain evidence="13 14">2814</strain>
    </source>
</reference>
<dbReference type="InterPro" id="IPR051045">
    <property type="entry name" value="TonB-dependent_transducer"/>
</dbReference>
<dbReference type="SUPFAM" id="SSF74653">
    <property type="entry name" value="TolA/TonB C-terminal domain"/>
    <property type="match status" value="1"/>
</dbReference>
<feature type="chain" id="PRO_5045611129" evidence="11">
    <location>
        <begin position="28"/>
        <end position="208"/>
    </location>
</feature>
<comment type="caution">
    <text evidence="13">The sequence shown here is derived from an EMBL/GenBank/DDBJ whole genome shotgun (WGS) entry which is preliminary data.</text>
</comment>
<organism evidence="13 14">
    <name type="scientific">Brevundimonas faecalis</name>
    <dbReference type="NCBI Taxonomy" id="947378"/>
    <lineage>
        <taxon>Bacteria</taxon>
        <taxon>Pseudomonadati</taxon>
        <taxon>Pseudomonadota</taxon>
        <taxon>Alphaproteobacteria</taxon>
        <taxon>Caulobacterales</taxon>
        <taxon>Caulobacteraceae</taxon>
        <taxon>Brevundimonas</taxon>
    </lineage>
</organism>
<dbReference type="Gene3D" id="3.30.1150.10">
    <property type="match status" value="1"/>
</dbReference>
<evidence type="ECO:0000256" key="11">
    <source>
        <dbReference type="SAM" id="SignalP"/>
    </source>
</evidence>
<gene>
    <name evidence="13" type="ORF">ABIE19_002235</name>
</gene>
<proteinExistence type="inferred from homology"/>
<dbReference type="Pfam" id="PF03544">
    <property type="entry name" value="TonB_C"/>
    <property type="match status" value="1"/>
</dbReference>
<evidence type="ECO:0000256" key="3">
    <source>
        <dbReference type="ARBA" id="ARBA00022448"/>
    </source>
</evidence>
<dbReference type="PROSITE" id="PS52015">
    <property type="entry name" value="TONB_CTD"/>
    <property type="match status" value="1"/>
</dbReference>
<dbReference type="InterPro" id="IPR006260">
    <property type="entry name" value="TonB/TolA_C"/>
</dbReference>
<dbReference type="NCBIfam" id="TIGR01352">
    <property type="entry name" value="tonB_Cterm"/>
    <property type="match status" value="1"/>
</dbReference>